<dbReference type="PANTHER" id="PTHR10629">
    <property type="entry name" value="CYTOSINE-SPECIFIC METHYLTRANSFERASE"/>
    <property type="match status" value="1"/>
</dbReference>
<dbReference type="InterPro" id="IPR029063">
    <property type="entry name" value="SAM-dependent_MTases_sf"/>
</dbReference>
<dbReference type="EC" id="2.1.1.37" evidence="1"/>
<dbReference type="PRINTS" id="PR00105">
    <property type="entry name" value="C5METTRFRASE"/>
</dbReference>
<evidence type="ECO:0000313" key="9">
    <source>
        <dbReference type="Proteomes" id="UP000297280"/>
    </source>
</evidence>
<dbReference type="AlphaFoldDB" id="A0A4Z1KPD3"/>
<dbReference type="SUPFAM" id="SSF53335">
    <property type="entry name" value="S-adenosyl-L-methionine-dependent methyltransferases"/>
    <property type="match status" value="1"/>
</dbReference>
<comment type="caution">
    <text evidence="8">The sequence shown here is derived from an EMBL/GenBank/DDBJ whole genome shotgun (WGS) entry which is preliminary data.</text>
</comment>
<dbReference type="EMBL" id="PQXO01000325">
    <property type="protein sequence ID" value="TGO86182.1"/>
    <property type="molecule type" value="Genomic_DNA"/>
</dbReference>
<keyword evidence="4 5" id="KW-0949">S-adenosyl-L-methionine</keyword>
<dbReference type="NCBIfam" id="TIGR00675">
    <property type="entry name" value="dcm"/>
    <property type="match status" value="1"/>
</dbReference>
<evidence type="ECO:0000256" key="6">
    <source>
        <dbReference type="RuleBase" id="RU000416"/>
    </source>
</evidence>
<dbReference type="PANTHER" id="PTHR10629:SF52">
    <property type="entry name" value="DNA (CYTOSINE-5)-METHYLTRANSFERASE 1"/>
    <property type="match status" value="1"/>
</dbReference>
<feature type="active site" evidence="5">
    <location>
        <position position="398"/>
    </location>
</feature>
<dbReference type="GO" id="GO:0044027">
    <property type="term" value="P:negative regulation of gene expression via chromosomal CpG island methylation"/>
    <property type="evidence" value="ECO:0007669"/>
    <property type="project" value="TreeGrafter"/>
</dbReference>
<name>A0A4Z1KPD3_9HELO</name>
<gene>
    <name evidence="8" type="ORF">BPOR_0326g00050</name>
</gene>
<feature type="region of interest" description="Disordered" evidence="7">
    <location>
        <begin position="777"/>
        <end position="884"/>
    </location>
</feature>
<dbReference type="InterPro" id="IPR050390">
    <property type="entry name" value="C5-Methyltransferase"/>
</dbReference>
<dbReference type="Gene3D" id="2.30.30.490">
    <property type="match status" value="2"/>
</dbReference>
<proteinExistence type="inferred from homology"/>
<dbReference type="GO" id="GO:0032259">
    <property type="term" value="P:methylation"/>
    <property type="evidence" value="ECO:0007669"/>
    <property type="project" value="UniProtKB-KW"/>
</dbReference>
<dbReference type="Gene3D" id="3.90.120.10">
    <property type="entry name" value="DNA Methylase, subunit A, domain 2"/>
    <property type="match status" value="1"/>
</dbReference>
<keyword evidence="3 5" id="KW-0808">Transferase</keyword>
<dbReference type="InterPro" id="IPR043151">
    <property type="entry name" value="BAH_sf"/>
</dbReference>
<dbReference type="GO" id="GO:0005634">
    <property type="term" value="C:nucleus"/>
    <property type="evidence" value="ECO:0007669"/>
    <property type="project" value="TreeGrafter"/>
</dbReference>
<dbReference type="InterPro" id="IPR001525">
    <property type="entry name" value="C5_MeTfrase"/>
</dbReference>
<dbReference type="GO" id="GO:0003677">
    <property type="term" value="F:DNA binding"/>
    <property type="evidence" value="ECO:0007669"/>
    <property type="project" value="TreeGrafter"/>
</dbReference>
<accession>A0A4Z1KPD3</accession>
<evidence type="ECO:0000313" key="8">
    <source>
        <dbReference type="EMBL" id="TGO86182.1"/>
    </source>
</evidence>
<keyword evidence="2 5" id="KW-0489">Methyltransferase</keyword>
<organism evidence="8 9">
    <name type="scientific">Botrytis porri</name>
    <dbReference type="NCBI Taxonomy" id="87229"/>
    <lineage>
        <taxon>Eukaryota</taxon>
        <taxon>Fungi</taxon>
        <taxon>Dikarya</taxon>
        <taxon>Ascomycota</taxon>
        <taxon>Pezizomycotina</taxon>
        <taxon>Leotiomycetes</taxon>
        <taxon>Helotiales</taxon>
        <taxon>Sclerotiniaceae</taxon>
        <taxon>Botrytis</taxon>
    </lineage>
</organism>
<reference evidence="8 9" key="1">
    <citation type="submission" date="2017-12" db="EMBL/GenBank/DDBJ databases">
        <title>Comparative genomics of Botrytis spp.</title>
        <authorList>
            <person name="Valero-Jimenez C.A."/>
            <person name="Tapia P."/>
            <person name="Veloso J."/>
            <person name="Silva-Moreno E."/>
            <person name="Staats M."/>
            <person name="Valdes J.H."/>
            <person name="Van Kan J.A.L."/>
        </authorList>
    </citation>
    <scope>NUCLEOTIDE SEQUENCE [LARGE SCALE GENOMIC DNA]</scope>
    <source>
        <strain evidence="8 9">MUCL3349</strain>
    </source>
</reference>
<dbReference type="Pfam" id="PF00145">
    <property type="entry name" value="DNA_methylase"/>
    <property type="match status" value="1"/>
</dbReference>
<evidence type="ECO:0000256" key="1">
    <source>
        <dbReference type="ARBA" id="ARBA00011975"/>
    </source>
</evidence>
<protein>
    <recommendedName>
        <fullName evidence="1">DNA (cytosine-5-)-methyltransferase</fullName>
        <ecNumber evidence="1">2.1.1.37</ecNumber>
    </recommendedName>
</protein>
<sequence length="938" mass="107693">MGCTTMERGELFMTFKCANISKSEIRVKIRVNFCGKGDDTNDTNDSANELIEEEYNRSADRYFYRSRYDPLLQSFSEAKEIATQREEFLFEECESCTFDRVRCQENQQPLRVLKWNKKQNSATGFIYKGTIYQLKDFIYFISKPTSGSKVSHPYGIGRIQDIRVNCLKGRPSVKLTVDNYERYDDHFQPKRLEEIEINTLFAIHENRRVFQWNSKVLNPKDLDGHCFVRHIEQIENLNIHRDLDGTFWVQEFIPNDLGMDAITVENLKPMPKQRLTYSKGNDRKLEREFKQEMNKINGMKLNALEIFSGAGGSSQGLHESGMIGTSYAIESDTAACETFSRNFPEAIVYNTNAGEFLERAMRIDAGLFQGIVHGKNGKIMPRMPLKGEIDMIVGGSPCQGSSRANRQNNPKKILKNPICPMRESIATFLSFVEFYGPKYCLLENVTGLKHHPLNGTNIPNYSLDKGLLKSGGIKFIFRVFTSLGYQCRYATLQAGAYGVPSSRRRVIFWASLPGYKLLKFPEPTNVFKCVPKDPSYPRRLAPHRPLTIQDCISDLPPWEFTSPHQEIQQTPQQEYRQIDRGKTIAQYPILKDQRYVGLNKQAYASKPSSEYQRDRRKFGRSQLLHNHVTSRISVKQAERVCNVPLEANADYRRMNGRHHPKLHRTYTVRELARTMGFPDSFIWDLETTKVCDALKQIGNAVPVPFGRALGNGLWKVLQERDNSRESEDDEAIVDQEFYAIDDEADQDLDMSEEILAGNETDSDEDIDDLVTAQLEKRFNQSTDDQTDAESEDEDEEISDTDEEVSDDSDLDIDADKEDQEDLQSDDEHEENWNTDKEISNESEIQVDEGSEDQEGQEILEIHDESEQDLDTDEEMSGSDVDVVEDMEDQEDLASADEEYMIENVDLDEEFLVNVRILREQRINTGGSRDDAIVIEDSE</sequence>
<feature type="compositionally biased region" description="Acidic residues" evidence="7">
    <location>
        <begin position="844"/>
        <end position="858"/>
    </location>
</feature>
<evidence type="ECO:0000256" key="5">
    <source>
        <dbReference type="PROSITE-ProRule" id="PRU01016"/>
    </source>
</evidence>
<feature type="compositionally biased region" description="Basic and acidic residues" evidence="7">
    <location>
        <begin position="830"/>
        <end position="839"/>
    </location>
</feature>
<dbReference type="Proteomes" id="UP000297280">
    <property type="component" value="Unassembled WGS sequence"/>
</dbReference>
<comment type="similarity">
    <text evidence="5 6">Belongs to the class I-like SAM-binding methyltransferase superfamily. C5-methyltransferase family.</text>
</comment>
<evidence type="ECO:0000256" key="7">
    <source>
        <dbReference type="SAM" id="MobiDB-lite"/>
    </source>
</evidence>
<evidence type="ECO:0000256" key="2">
    <source>
        <dbReference type="ARBA" id="ARBA00022603"/>
    </source>
</evidence>
<feature type="compositionally biased region" description="Acidic residues" evidence="7">
    <location>
        <begin position="784"/>
        <end position="829"/>
    </location>
</feature>
<dbReference type="Gene3D" id="3.40.50.150">
    <property type="entry name" value="Vaccinia Virus protein VP39"/>
    <property type="match status" value="2"/>
</dbReference>
<dbReference type="PROSITE" id="PS51679">
    <property type="entry name" value="SAM_MT_C5"/>
    <property type="match status" value="1"/>
</dbReference>
<feature type="compositionally biased region" description="Acidic residues" evidence="7">
    <location>
        <begin position="865"/>
        <end position="884"/>
    </location>
</feature>
<evidence type="ECO:0000256" key="4">
    <source>
        <dbReference type="ARBA" id="ARBA00022691"/>
    </source>
</evidence>
<dbReference type="OrthoDB" id="5376140at2759"/>
<dbReference type="STRING" id="87229.A0A4Z1KPD3"/>
<dbReference type="GO" id="GO:0003886">
    <property type="term" value="F:DNA (cytosine-5-)-methyltransferase activity"/>
    <property type="evidence" value="ECO:0007669"/>
    <property type="project" value="UniProtKB-EC"/>
</dbReference>
<keyword evidence="9" id="KW-1185">Reference proteome</keyword>
<evidence type="ECO:0000256" key="3">
    <source>
        <dbReference type="ARBA" id="ARBA00022679"/>
    </source>
</evidence>